<comment type="caution">
    <text evidence="1">The sequence shown here is derived from an EMBL/GenBank/DDBJ whole genome shotgun (WGS) entry which is preliminary data.</text>
</comment>
<gene>
    <name evidence="1" type="ORF">NLI96_g2042</name>
</gene>
<accession>A0AAD5YM93</accession>
<evidence type="ECO:0000313" key="1">
    <source>
        <dbReference type="EMBL" id="KAJ3489531.1"/>
    </source>
</evidence>
<dbReference type="PANTHER" id="PTHR14187:SF5">
    <property type="entry name" value="HEAT SHOCK 70 KDA PROTEIN 12A"/>
    <property type="match status" value="1"/>
</dbReference>
<name>A0AAD5YM93_9APHY</name>
<dbReference type="EMBL" id="JANAWD010000043">
    <property type="protein sequence ID" value="KAJ3489531.1"/>
    <property type="molecule type" value="Genomic_DNA"/>
</dbReference>
<proteinExistence type="predicted"/>
<dbReference type="Gene3D" id="3.30.420.40">
    <property type="match status" value="1"/>
</dbReference>
<protein>
    <submittedName>
        <fullName evidence="1">Uncharacterized protein</fullName>
    </submittedName>
</protein>
<evidence type="ECO:0000313" key="2">
    <source>
        <dbReference type="Proteomes" id="UP001212997"/>
    </source>
</evidence>
<keyword evidence="2" id="KW-1185">Reference proteome</keyword>
<dbReference type="PANTHER" id="PTHR14187">
    <property type="entry name" value="ALPHA KINASE/ELONGATION FACTOR 2 KINASE"/>
    <property type="match status" value="1"/>
</dbReference>
<reference evidence="1" key="1">
    <citation type="submission" date="2022-07" db="EMBL/GenBank/DDBJ databases">
        <title>Genome Sequence of Physisporinus lineatus.</title>
        <authorList>
            <person name="Buettner E."/>
        </authorList>
    </citation>
    <scope>NUCLEOTIDE SEQUENCE</scope>
    <source>
        <strain evidence="1">VT162</strain>
    </source>
</reference>
<dbReference type="SUPFAM" id="SSF53067">
    <property type="entry name" value="Actin-like ATPase domain"/>
    <property type="match status" value="2"/>
</dbReference>
<organism evidence="1 2">
    <name type="scientific">Meripilus lineatus</name>
    <dbReference type="NCBI Taxonomy" id="2056292"/>
    <lineage>
        <taxon>Eukaryota</taxon>
        <taxon>Fungi</taxon>
        <taxon>Dikarya</taxon>
        <taxon>Basidiomycota</taxon>
        <taxon>Agaricomycotina</taxon>
        <taxon>Agaricomycetes</taxon>
        <taxon>Polyporales</taxon>
        <taxon>Meripilaceae</taxon>
        <taxon>Meripilus</taxon>
    </lineage>
</organism>
<dbReference type="Proteomes" id="UP001212997">
    <property type="component" value="Unassembled WGS sequence"/>
</dbReference>
<dbReference type="CDD" id="cd10170">
    <property type="entry name" value="ASKHA_NBD_HSP70"/>
    <property type="match status" value="1"/>
</dbReference>
<dbReference type="InterPro" id="IPR043129">
    <property type="entry name" value="ATPase_NBD"/>
</dbReference>
<dbReference type="AlphaFoldDB" id="A0AAD5YM93"/>
<sequence>MAPSSPYPGPLRRLVLAFDVGTTFSGIAYTFLDPGEVPNIYAVTRYPGQENSGFKIPSILYYTPNGKVHAAGAEAALPSMRLEAEDEDLFFVEWFKLHLRPTSMITGMQREALPELPPGKTVIDVFGDFLKYLFSCARRFITQTHANGESLWGSVDSRIDFIFGHPNGWEGLQQSKMRQAAVAAELIPDTPAGHARVHFVTEGEASLHYCLDGGLASDVIKNDLGILQGSTRVNVRAKEYFKEKLRESPFGNDEDIRAMVEHFEQSTKPIFKDPQERSYVKFGSMRDKDPSVGIRGGQLQLSGKEVESLFEPSVVSIMEAVRRQCEFLTGDNPPAAFLVGGFGASPWLFARLEAALRTQQIRLCRPDHHTNKAVAEGAASYYIQQFVASRIAKYTYGTEVIVDYNEENPEHHLRRGRVRTRPSGRKFVPEGFQVVLSKGSRMRENEKATISLYVESPDTQRLDRIICDVICYRGKLRDPRWVDLEPEMFASLCTVYANTSAVTKVKQYGINGSAFYTQNFKLVLLCGLTETKAQLSWIENGEEKESPAEIVYDDDALTA</sequence>